<sequence>MMRRSIRSALALVFAPVTPASAQDPVRDAAFIETEVVRLWPGRAPGATADTPEQTPTMTIFRPQKGRANGAAVVVAPGGGYIELAGNIEGRQVADWFASRGVTAFVLRYRYGPTARLPIPLLDGARAIRSVRANAKRYGIDPARVGMIGFSAGGHLSAMTAAAADRGYATAADSVDRQSSRPDFLVLGYPWLEATVVDAQGHSPYCTFAGKACDPRQYERFVPTKAVTAAMPPTFIYHTNSDIVVRADGILRFYDALRANGVATELHVFAKGEHGTGLGGSDPALARWPELMEHWLRAIGVLGR</sequence>
<evidence type="ECO:0000313" key="4">
    <source>
        <dbReference type="EMBL" id="GAA0659560.1"/>
    </source>
</evidence>
<dbReference type="InterPro" id="IPR029058">
    <property type="entry name" value="AB_hydrolase_fold"/>
</dbReference>
<organism evidence="4 5">
    <name type="scientific">Sphingomonas insulae</name>
    <dbReference type="NCBI Taxonomy" id="424800"/>
    <lineage>
        <taxon>Bacteria</taxon>
        <taxon>Pseudomonadati</taxon>
        <taxon>Pseudomonadota</taxon>
        <taxon>Alphaproteobacteria</taxon>
        <taxon>Sphingomonadales</taxon>
        <taxon>Sphingomonadaceae</taxon>
        <taxon>Sphingomonas</taxon>
    </lineage>
</organism>
<proteinExistence type="predicted"/>
<dbReference type="RefSeq" id="WP_163957052.1">
    <property type="nucleotide sequence ID" value="NZ_BAAAES010000002.1"/>
</dbReference>
<dbReference type="EMBL" id="BAAAES010000002">
    <property type="protein sequence ID" value="GAA0659560.1"/>
    <property type="molecule type" value="Genomic_DNA"/>
</dbReference>
<evidence type="ECO:0000259" key="3">
    <source>
        <dbReference type="Pfam" id="PF20434"/>
    </source>
</evidence>
<protein>
    <submittedName>
        <fullName evidence="4">Alpha/beta hydrolase</fullName>
    </submittedName>
</protein>
<keyword evidence="5" id="KW-1185">Reference proteome</keyword>
<dbReference type="Pfam" id="PF20434">
    <property type="entry name" value="BD-FAE"/>
    <property type="match status" value="1"/>
</dbReference>
<feature type="domain" description="BD-FAE-like" evidence="3">
    <location>
        <begin position="58"/>
        <end position="248"/>
    </location>
</feature>
<evidence type="ECO:0000256" key="1">
    <source>
        <dbReference type="ARBA" id="ARBA00022801"/>
    </source>
</evidence>
<reference evidence="5" key="1">
    <citation type="journal article" date="2019" name="Int. J. Syst. Evol. Microbiol.">
        <title>The Global Catalogue of Microorganisms (GCM) 10K type strain sequencing project: providing services to taxonomists for standard genome sequencing and annotation.</title>
        <authorList>
            <consortium name="The Broad Institute Genomics Platform"/>
            <consortium name="The Broad Institute Genome Sequencing Center for Infectious Disease"/>
            <person name="Wu L."/>
            <person name="Ma J."/>
        </authorList>
    </citation>
    <scope>NUCLEOTIDE SEQUENCE [LARGE SCALE GENOMIC DNA]</scope>
    <source>
        <strain evidence="5">JCM 14603</strain>
    </source>
</reference>
<dbReference type="Gene3D" id="3.40.50.1820">
    <property type="entry name" value="alpha/beta hydrolase"/>
    <property type="match status" value="1"/>
</dbReference>
<accession>A0ABP3SXP7</accession>
<gene>
    <name evidence="4" type="ORF">GCM10009102_04980</name>
</gene>
<keyword evidence="2" id="KW-0732">Signal</keyword>
<feature type="signal peptide" evidence="2">
    <location>
        <begin position="1"/>
        <end position="22"/>
    </location>
</feature>
<dbReference type="GO" id="GO:0016787">
    <property type="term" value="F:hydrolase activity"/>
    <property type="evidence" value="ECO:0007669"/>
    <property type="project" value="UniProtKB-KW"/>
</dbReference>
<keyword evidence="1 4" id="KW-0378">Hydrolase</keyword>
<evidence type="ECO:0000256" key="2">
    <source>
        <dbReference type="SAM" id="SignalP"/>
    </source>
</evidence>
<dbReference type="InterPro" id="IPR049492">
    <property type="entry name" value="BD-FAE-like_dom"/>
</dbReference>
<name>A0ABP3SXP7_9SPHN</name>
<comment type="caution">
    <text evidence="4">The sequence shown here is derived from an EMBL/GenBank/DDBJ whole genome shotgun (WGS) entry which is preliminary data.</text>
</comment>
<evidence type="ECO:0000313" key="5">
    <source>
        <dbReference type="Proteomes" id="UP001500238"/>
    </source>
</evidence>
<dbReference type="Proteomes" id="UP001500238">
    <property type="component" value="Unassembled WGS sequence"/>
</dbReference>
<dbReference type="PANTHER" id="PTHR48081:SF6">
    <property type="entry name" value="PEPTIDASE S9 PROLYL OLIGOPEPTIDASE CATALYTIC DOMAIN-CONTAINING PROTEIN"/>
    <property type="match status" value="1"/>
</dbReference>
<feature type="chain" id="PRO_5045195997" evidence="2">
    <location>
        <begin position="23"/>
        <end position="304"/>
    </location>
</feature>
<dbReference type="InterPro" id="IPR050300">
    <property type="entry name" value="GDXG_lipolytic_enzyme"/>
</dbReference>
<dbReference type="PANTHER" id="PTHR48081">
    <property type="entry name" value="AB HYDROLASE SUPERFAMILY PROTEIN C4A8.06C"/>
    <property type="match status" value="1"/>
</dbReference>
<dbReference type="SUPFAM" id="SSF53474">
    <property type="entry name" value="alpha/beta-Hydrolases"/>
    <property type="match status" value="1"/>
</dbReference>